<proteinExistence type="predicted"/>
<dbReference type="InterPro" id="IPR051805">
    <property type="entry name" value="Dehydratase_Activator_Redct"/>
</dbReference>
<protein>
    <recommendedName>
        <fullName evidence="3">2-hydroxyglutaryl-CoA dehydratase, D-component</fullName>
    </recommendedName>
</protein>
<evidence type="ECO:0000313" key="1">
    <source>
        <dbReference type="EMBL" id="BBB93412.1"/>
    </source>
</evidence>
<name>A0A348AQR4_9FIRM</name>
<dbReference type="PANTHER" id="PTHR32329">
    <property type="entry name" value="BIFUNCTIONAL PROTEIN [INCLUDES 2-HYDROXYACYL-COA DEHYDRATASE (N-TER) AND ITS ACTIVATOR DOMAIN (C_TERM)-RELATED"/>
    <property type="match status" value="1"/>
</dbReference>
<dbReference type="Proteomes" id="UP000276437">
    <property type="component" value="Chromosome"/>
</dbReference>
<dbReference type="PANTHER" id="PTHR32329:SF2">
    <property type="entry name" value="BIFUNCTIONAL PROTEIN [INCLUDES 2-HYDROXYACYL-COA DEHYDRATASE (N-TER) AND ITS ACTIVATOR DOMAIN (C_TERM)"/>
    <property type="match status" value="1"/>
</dbReference>
<evidence type="ECO:0000313" key="2">
    <source>
        <dbReference type="Proteomes" id="UP000276437"/>
    </source>
</evidence>
<keyword evidence="2" id="KW-1185">Reference proteome</keyword>
<gene>
    <name evidence="1" type="ORF">MAMMFC1_04129</name>
</gene>
<dbReference type="RefSeq" id="WP_126310237.1">
    <property type="nucleotide sequence ID" value="NZ_DAINIT010000033.1"/>
</dbReference>
<dbReference type="AlphaFoldDB" id="A0A348AQR4"/>
<reference evidence="1 2" key="1">
    <citation type="journal article" date="2018" name="Int. J. Syst. Evol. Microbiol.">
        <title>Methylomusa anaerophila gen. nov., sp. nov., an anaerobic methanol-utilizing bacterium isolated from a microbial fuel cell.</title>
        <authorList>
            <person name="Amano N."/>
            <person name="Yamamuro A."/>
            <person name="Miyahara M."/>
            <person name="Kouzuma A."/>
            <person name="Abe T."/>
            <person name="Watanabe K."/>
        </authorList>
    </citation>
    <scope>NUCLEOTIDE SEQUENCE [LARGE SCALE GENOMIC DNA]</scope>
    <source>
        <strain evidence="1 2">MMFC1</strain>
    </source>
</reference>
<dbReference type="EMBL" id="AP018449">
    <property type="protein sequence ID" value="BBB93412.1"/>
    <property type="molecule type" value="Genomic_DNA"/>
</dbReference>
<dbReference type="KEGG" id="mana:MAMMFC1_04129"/>
<evidence type="ECO:0008006" key="3">
    <source>
        <dbReference type="Google" id="ProtNLM"/>
    </source>
</evidence>
<accession>A0A348AQR4</accession>
<sequence>MIEQSFKSAAFSEDFTYVIDACSNKIKTDDRRVVFIWPLTNNSTPFVKSIHEKKGWRIRLCKPYTHEILHNVKKLSSGRECLSFNFLAGIYYTDIMENYDKDDILVYWGIEQEGPCQCGAWPDVWKVLTERLGISNAIYSVNLTLKNNYLGQGMMFGRQVLSAIILGDLFDEAECTLRCLALNKEEALKIFNKEMMKVVSNFHKGILAIERSLKEWANNIRKIPLKATVEETPKILIFGGGVLPFIKEPINEYCYQQGVIPKIVEFHEFLLTIFSEYARRYGFKRGYDNLDQHLDWGSLIMSLFNSQLNLRELKLAMSSRLTLDLANFLNHRFRKALQGSGLLFDKHVSLASLLKDGHQFINPNIFNEADIPVGKYLKTMQTGVFDGLVHVAVFTCQNSINAQAVIRALAHRYDIPFVGLELEGPWLSTNHHRLLENVTVQARRLREANNAV</sequence>
<organism evidence="1 2">
    <name type="scientific">Methylomusa anaerophila</name>
    <dbReference type="NCBI Taxonomy" id="1930071"/>
    <lineage>
        <taxon>Bacteria</taxon>
        <taxon>Bacillati</taxon>
        <taxon>Bacillota</taxon>
        <taxon>Negativicutes</taxon>
        <taxon>Selenomonadales</taxon>
        <taxon>Sporomusaceae</taxon>
        <taxon>Methylomusa</taxon>
    </lineage>
</organism>